<organism evidence="3 4">
    <name type="scientific">Lachancea nothofagi CBS 11611</name>
    <dbReference type="NCBI Taxonomy" id="1266666"/>
    <lineage>
        <taxon>Eukaryota</taxon>
        <taxon>Fungi</taxon>
        <taxon>Dikarya</taxon>
        <taxon>Ascomycota</taxon>
        <taxon>Saccharomycotina</taxon>
        <taxon>Saccharomycetes</taxon>
        <taxon>Saccharomycetales</taxon>
        <taxon>Saccharomycetaceae</taxon>
        <taxon>Lachancea</taxon>
    </lineage>
</organism>
<reference evidence="4" key="1">
    <citation type="submission" date="2016-03" db="EMBL/GenBank/DDBJ databases">
        <authorList>
            <person name="Devillers Hugo."/>
        </authorList>
    </citation>
    <scope>NUCLEOTIDE SEQUENCE [LARGE SCALE GENOMIC DNA]</scope>
</reference>
<dbReference type="AlphaFoldDB" id="A0A1G4K9L6"/>
<dbReference type="Proteomes" id="UP000189911">
    <property type="component" value="Chromosome F"/>
</dbReference>
<sequence length="173" mass="19823">MRRVCISVHVVALFVCARACFMHRSASTCVSWLGRLFLFWPDCLAPRGSWIEPQSGSSRQAAQAGRSGWRAASVSDGERRNTGDRMTHSSCLFQMRERTTFIAVIPVWGGRRGGELGHFIAVRWDLHVRTLLGGKMCRCVRKRVHNMYPHCLSPGRWRGFFFFFPWCWRAVAS</sequence>
<evidence type="ECO:0000256" key="2">
    <source>
        <dbReference type="SAM" id="SignalP"/>
    </source>
</evidence>
<feature type="region of interest" description="Disordered" evidence="1">
    <location>
        <begin position="52"/>
        <end position="85"/>
    </location>
</feature>
<name>A0A1G4K9L6_9SACH</name>
<evidence type="ECO:0000313" key="3">
    <source>
        <dbReference type="EMBL" id="SCV00847.1"/>
    </source>
</evidence>
<dbReference type="EMBL" id="LT598452">
    <property type="protein sequence ID" value="SCV00847.1"/>
    <property type="molecule type" value="Genomic_DNA"/>
</dbReference>
<feature type="compositionally biased region" description="Polar residues" evidence="1">
    <location>
        <begin position="52"/>
        <end position="61"/>
    </location>
</feature>
<keyword evidence="2" id="KW-0732">Signal</keyword>
<feature type="compositionally biased region" description="Basic and acidic residues" evidence="1">
    <location>
        <begin position="76"/>
        <end position="85"/>
    </location>
</feature>
<evidence type="ECO:0000256" key="1">
    <source>
        <dbReference type="SAM" id="MobiDB-lite"/>
    </source>
</evidence>
<accession>A0A1G4K9L6</accession>
<protein>
    <submittedName>
        <fullName evidence="3">LANO_0F08878g1_1</fullName>
    </submittedName>
</protein>
<feature type="signal peptide" evidence="2">
    <location>
        <begin position="1"/>
        <end position="19"/>
    </location>
</feature>
<feature type="chain" id="PRO_5009236434" evidence="2">
    <location>
        <begin position="20"/>
        <end position="173"/>
    </location>
</feature>
<evidence type="ECO:0000313" key="4">
    <source>
        <dbReference type="Proteomes" id="UP000189911"/>
    </source>
</evidence>
<keyword evidence="4" id="KW-1185">Reference proteome</keyword>
<gene>
    <name evidence="3" type="ORF">LANO_0F08878G</name>
</gene>
<proteinExistence type="predicted"/>